<dbReference type="AlphaFoldDB" id="A0A0G4GSU9"/>
<evidence type="ECO:0000313" key="2">
    <source>
        <dbReference type="EMBL" id="CEM33773.1"/>
    </source>
</evidence>
<dbReference type="Proteomes" id="UP000041254">
    <property type="component" value="Unassembled WGS sequence"/>
</dbReference>
<protein>
    <submittedName>
        <fullName evidence="2">Uncharacterized protein</fullName>
    </submittedName>
</protein>
<dbReference type="VEuPathDB" id="CryptoDB:Vbra_18663"/>
<evidence type="ECO:0000313" key="3">
    <source>
        <dbReference type="Proteomes" id="UP000041254"/>
    </source>
</evidence>
<feature type="region of interest" description="Disordered" evidence="1">
    <location>
        <begin position="486"/>
        <end position="524"/>
    </location>
</feature>
<dbReference type="InParanoid" id="A0A0G4GSU9"/>
<reference evidence="2 3" key="1">
    <citation type="submission" date="2014-11" db="EMBL/GenBank/DDBJ databases">
        <authorList>
            <person name="Zhu J."/>
            <person name="Qi W."/>
            <person name="Song R."/>
        </authorList>
    </citation>
    <scope>NUCLEOTIDE SEQUENCE [LARGE SCALE GENOMIC DNA]</scope>
</reference>
<dbReference type="PhylomeDB" id="A0A0G4GSU9"/>
<proteinExistence type="predicted"/>
<evidence type="ECO:0000256" key="1">
    <source>
        <dbReference type="SAM" id="MobiDB-lite"/>
    </source>
</evidence>
<sequence length="524" mass="56440">MVRQVMAMSDISSVSLRPSWATLMATAMQVSANQRYDGPQAAAVRQIAEAFLPPSAPSSPPAPPAAEVRCREERRWVCSSLSRSLSRHRVHLYSGDDCRGADHVLVSAARYGDVALFQLVMDRGGRHECELGQMLRAVGGVVEVTLRTLAKEAIHAGSTAIVRHLVLHEGAELPASIITAKFPSAAPTRQETSSLTEAIRLGGDMAVLWPEAVRWDRITSSKQRRQQLRLVYQGYLNQVSVCVERRAKAALTTLSCLYTAAHSHPVLSADAQSAPTLGPLLIQQPPRHLHFPTSTPFGRRIAIALNHAVNSVAMGSTEGSDHQQGAAATWSITHQLSRPLFVIAGVDGRRLSLYDVIEKARRDEAAKHGLTIDERAGSDTAFDWADVGFIEDRRFVSLRLDRAVIAAQPAAGAARPAVMHRRWTAADIVAPPPRSVFGPASPRPLIDPQELLHTKGRAIFRWTGNIHDDKQATAASAGGALAAAHSFSLPHPPAMPSPSVAGHNDQPAVSSAANEASPPSRPHE</sequence>
<organism evidence="2 3">
    <name type="scientific">Vitrella brassicaformis (strain CCMP3155)</name>
    <dbReference type="NCBI Taxonomy" id="1169540"/>
    <lineage>
        <taxon>Eukaryota</taxon>
        <taxon>Sar</taxon>
        <taxon>Alveolata</taxon>
        <taxon>Colpodellida</taxon>
        <taxon>Vitrellaceae</taxon>
        <taxon>Vitrella</taxon>
    </lineage>
</organism>
<gene>
    <name evidence="2" type="ORF">Vbra_18663</name>
</gene>
<name>A0A0G4GSU9_VITBC</name>
<dbReference type="EMBL" id="CDMY01000791">
    <property type="protein sequence ID" value="CEM33773.1"/>
    <property type="molecule type" value="Genomic_DNA"/>
</dbReference>
<keyword evidence="3" id="KW-1185">Reference proteome</keyword>
<accession>A0A0G4GSU9</accession>